<organism evidence="2 3">
    <name type="scientific">Candolleomyces eurysporus</name>
    <dbReference type="NCBI Taxonomy" id="2828524"/>
    <lineage>
        <taxon>Eukaryota</taxon>
        <taxon>Fungi</taxon>
        <taxon>Dikarya</taxon>
        <taxon>Basidiomycota</taxon>
        <taxon>Agaricomycotina</taxon>
        <taxon>Agaricomycetes</taxon>
        <taxon>Agaricomycetidae</taxon>
        <taxon>Agaricales</taxon>
        <taxon>Agaricineae</taxon>
        <taxon>Psathyrellaceae</taxon>
        <taxon>Candolleomyces</taxon>
    </lineage>
</organism>
<evidence type="ECO:0000313" key="3">
    <source>
        <dbReference type="Proteomes" id="UP001140091"/>
    </source>
</evidence>
<proteinExistence type="predicted"/>
<feature type="compositionally biased region" description="Basic and acidic residues" evidence="1">
    <location>
        <begin position="1"/>
        <end position="18"/>
    </location>
</feature>
<name>A0A9W8MDF3_9AGAR</name>
<keyword evidence="3" id="KW-1185">Reference proteome</keyword>
<dbReference type="AlphaFoldDB" id="A0A9W8MDF3"/>
<protein>
    <recommendedName>
        <fullName evidence="4">Ubiquitin 3 binding protein But2 C-terminal domain-containing protein</fullName>
    </recommendedName>
</protein>
<reference evidence="2" key="1">
    <citation type="submission" date="2022-06" db="EMBL/GenBank/DDBJ databases">
        <title>Genome Sequence of Candolleomyces eurysporus.</title>
        <authorList>
            <person name="Buettner E."/>
        </authorList>
    </citation>
    <scope>NUCLEOTIDE SEQUENCE</scope>
    <source>
        <strain evidence="2">VTCC 930004</strain>
    </source>
</reference>
<accession>A0A9W8MDF3</accession>
<gene>
    <name evidence="2" type="ORF">H1R20_g10629</name>
</gene>
<evidence type="ECO:0000256" key="1">
    <source>
        <dbReference type="SAM" id="MobiDB-lite"/>
    </source>
</evidence>
<feature type="non-terminal residue" evidence="2">
    <location>
        <position position="1"/>
    </location>
</feature>
<feature type="region of interest" description="Disordered" evidence="1">
    <location>
        <begin position="1"/>
        <end position="23"/>
    </location>
</feature>
<comment type="caution">
    <text evidence="2">The sequence shown here is derived from an EMBL/GenBank/DDBJ whole genome shotgun (WGS) entry which is preliminary data.</text>
</comment>
<sequence>MLQIKNQDRSRAMFEDTSRQQTTTEGVAFPDDRHFIVNSELSTVIQFKSLDWGMERCVLNAVLPTKTMDLDPAIHMNGTNILDIWALDFDEEISIHDPRTWSKAPKRRSHFAQFVFPLLTVWSSVEFQCPSLTWKTFEFACAPMTAACQVEFWQDRASLNGIFLKQFDSVNI</sequence>
<evidence type="ECO:0000313" key="2">
    <source>
        <dbReference type="EMBL" id="KAJ2926466.1"/>
    </source>
</evidence>
<dbReference type="Proteomes" id="UP001140091">
    <property type="component" value="Unassembled WGS sequence"/>
</dbReference>
<dbReference type="OrthoDB" id="3350619at2759"/>
<evidence type="ECO:0008006" key="4">
    <source>
        <dbReference type="Google" id="ProtNLM"/>
    </source>
</evidence>
<dbReference type="EMBL" id="JANBPK010001059">
    <property type="protein sequence ID" value="KAJ2926466.1"/>
    <property type="molecule type" value="Genomic_DNA"/>
</dbReference>